<sequence length="466" mass="52484">MDITREDLSLFLNACAAATSQQEFYSSEQEQRVSLRFLHQYICGNYRTLYARTLAAGLNHHNQQEVIYQLLSSGKDCPAEFRLLENRLITAALKQLPPQRAWKLLQRLQGGKVNNRRTRKVIATFIAGRKDLPFDALKYRRKVKAAMQHAHVKPSGEVSAFLFEGIKKPFVTPLLEQFRRAHYSKEALYDLPYSIAEGLAAKHQIPRAEFLKRIEGKMTDRERLRLQSSSAGKIQLNPEKLSLTELCVYVLGLTLDDRRNREEELTGFLQRSAHAILRQNGKLPLPDHKMAAILDNSYSSSGSRVKKNRPLAVALSVDVLLQNACKDYRAFWTRPVKKQLLNHAKGQTFLAERLLDALEWGAQTVLIVSDACENDVPGAFEQIYQGYRQMGGKAQIFHLSPVFDAENYQVKPLVKDLPALGLRAGEDLGTTLAFARFSTGKSTLLELETYLQGRVDALLSAAGGLS</sequence>
<dbReference type="EMBL" id="BMOD01000002">
    <property type="protein sequence ID" value="GGJ24696.1"/>
    <property type="molecule type" value="Genomic_DNA"/>
</dbReference>
<gene>
    <name evidence="1" type="ORF">GCM10008938_08530</name>
</gene>
<protein>
    <recommendedName>
        <fullName evidence="3">TROVE domain-containing protein</fullName>
    </recommendedName>
</protein>
<accession>A0ABQ2CVK4</accession>
<name>A0ABQ2CVK4_9DEIO</name>
<proteinExistence type="predicted"/>
<evidence type="ECO:0000313" key="1">
    <source>
        <dbReference type="EMBL" id="GGJ24696.1"/>
    </source>
</evidence>
<dbReference type="RefSeq" id="WP_189000363.1">
    <property type="nucleotide sequence ID" value="NZ_BMOD01000002.1"/>
</dbReference>
<evidence type="ECO:0000313" key="2">
    <source>
        <dbReference type="Proteomes" id="UP000632222"/>
    </source>
</evidence>
<reference evidence="2" key="1">
    <citation type="journal article" date="2019" name="Int. J. Syst. Evol. Microbiol.">
        <title>The Global Catalogue of Microorganisms (GCM) 10K type strain sequencing project: providing services to taxonomists for standard genome sequencing and annotation.</title>
        <authorList>
            <consortium name="The Broad Institute Genomics Platform"/>
            <consortium name="The Broad Institute Genome Sequencing Center for Infectious Disease"/>
            <person name="Wu L."/>
            <person name="Ma J."/>
        </authorList>
    </citation>
    <scope>NUCLEOTIDE SEQUENCE [LARGE SCALE GENOMIC DNA]</scope>
    <source>
        <strain evidence="2">JCM 14370</strain>
    </source>
</reference>
<dbReference type="Proteomes" id="UP000632222">
    <property type="component" value="Unassembled WGS sequence"/>
</dbReference>
<comment type="caution">
    <text evidence="1">The sequence shown here is derived from an EMBL/GenBank/DDBJ whole genome shotgun (WGS) entry which is preliminary data.</text>
</comment>
<organism evidence="1 2">
    <name type="scientific">Deinococcus roseus</name>
    <dbReference type="NCBI Taxonomy" id="392414"/>
    <lineage>
        <taxon>Bacteria</taxon>
        <taxon>Thermotogati</taxon>
        <taxon>Deinococcota</taxon>
        <taxon>Deinococci</taxon>
        <taxon>Deinococcales</taxon>
        <taxon>Deinococcaceae</taxon>
        <taxon>Deinococcus</taxon>
    </lineage>
</organism>
<evidence type="ECO:0008006" key="3">
    <source>
        <dbReference type="Google" id="ProtNLM"/>
    </source>
</evidence>
<keyword evidence="2" id="KW-1185">Reference proteome</keyword>